<keyword evidence="1" id="KW-1133">Transmembrane helix</keyword>
<accession>A0AAD4R6S9</accession>
<comment type="caution">
    <text evidence="2">The sequence shown here is derived from an EMBL/GenBank/DDBJ whole genome shotgun (WGS) entry which is preliminary data.</text>
</comment>
<dbReference type="Proteomes" id="UP001201812">
    <property type="component" value="Unassembled WGS sequence"/>
</dbReference>
<evidence type="ECO:0000313" key="3">
    <source>
        <dbReference type="Proteomes" id="UP001201812"/>
    </source>
</evidence>
<dbReference type="AlphaFoldDB" id="A0AAD4R6S9"/>
<gene>
    <name evidence="2" type="ORF">DdX_03308</name>
</gene>
<protein>
    <submittedName>
        <fullName evidence="2">Uncharacterized protein</fullName>
    </submittedName>
</protein>
<organism evidence="2 3">
    <name type="scientific">Ditylenchus destructor</name>
    <dbReference type="NCBI Taxonomy" id="166010"/>
    <lineage>
        <taxon>Eukaryota</taxon>
        <taxon>Metazoa</taxon>
        <taxon>Ecdysozoa</taxon>
        <taxon>Nematoda</taxon>
        <taxon>Chromadorea</taxon>
        <taxon>Rhabditida</taxon>
        <taxon>Tylenchina</taxon>
        <taxon>Tylenchomorpha</taxon>
        <taxon>Sphaerularioidea</taxon>
        <taxon>Anguinidae</taxon>
        <taxon>Anguininae</taxon>
        <taxon>Ditylenchus</taxon>
    </lineage>
</organism>
<evidence type="ECO:0000256" key="1">
    <source>
        <dbReference type="SAM" id="Phobius"/>
    </source>
</evidence>
<proteinExistence type="predicted"/>
<name>A0AAD4R6S9_9BILA</name>
<sequence>MSQDRNEFSIPFIPGAPIIVVVVVRLLSCPSGRPLSPVDSLLATHELNTTDRVCNISNTHARPALGYYRNGDLKQQHILMICG</sequence>
<keyword evidence="3" id="KW-1185">Reference proteome</keyword>
<feature type="transmembrane region" description="Helical" evidence="1">
    <location>
        <begin position="12"/>
        <end position="28"/>
    </location>
</feature>
<keyword evidence="1" id="KW-0472">Membrane</keyword>
<evidence type="ECO:0000313" key="2">
    <source>
        <dbReference type="EMBL" id="KAI1726586.1"/>
    </source>
</evidence>
<reference evidence="2" key="1">
    <citation type="submission" date="2022-01" db="EMBL/GenBank/DDBJ databases">
        <title>Genome Sequence Resource for Two Populations of Ditylenchus destructor, the Migratory Endoparasitic Phytonematode.</title>
        <authorList>
            <person name="Zhang H."/>
            <person name="Lin R."/>
            <person name="Xie B."/>
        </authorList>
    </citation>
    <scope>NUCLEOTIDE SEQUENCE</scope>
    <source>
        <strain evidence="2">BazhouSP</strain>
    </source>
</reference>
<keyword evidence="1" id="KW-0812">Transmembrane</keyword>
<dbReference type="EMBL" id="JAKKPZ010000002">
    <property type="protein sequence ID" value="KAI1726586.1"/>
    <property type="molecule type" value="Genomic_DNA"/>
</dbReference>